<evidence type="ECO:0000256" key="8">
    <source>
        <dbReference type="ARBA" id="ARBA00022898"/>
    </source>
</evidence>
<evidence type="ECO:0000256" key="6">
    <source>
        <dbReference type="ARBA" id="ARBA00022432"/>
    </source>
</evidence>
<dbReference type="GO" id="GO:0006094">
    <property type="term" value="P:gluconeogenesis"/>
    <property type="evidence" value="ECO:0007669"/>
    <property type="project" value="UniProtKB-KW"/>
</dbReference>
<dbReference type="Gene3D" id="3.40.50.1100">
    <property type="match status" value="2"/>
</dbReference>
<dbReference type="PROSITE" id="PS00165">
    <property type="entry name" value="DEHYDRATASE_SER_THR"/>
    <property type="match status" value="1"/>
</dbReference>
<evidence type="ECO:0000256" key="9">
    <source>
        <dbReference type="ARBA" id="ARBA00023239"/>
    </source>
</evidence>
<dbReference type="PANTHER" id="PTHR48078:SF2">
    <property type="entry name" value="CATABOLIC L-SERINE_THREONINE DEHYDRATASE"/>
    <property type="match status" value="1"/>
</dbReference>
<proteinExistence type="inferred from homology"/>
<name>A0A1G4KE39_9SACH</name>
<comment type="similarity">
    <text evidence="4">Belongs to the serine/threonine dehydratase family.</text>
</comment>
<dbReference type="EC" id="4.3.1.17" evidence="5"/>
<evidence type="ECO:0000256" key="4">
    <source>
        <dbReference type="ARBA" id="ARBA00010869"/>
    </source>
</evidence>
<dbReference type="Pfam" id="PF00291">
    <property type="entry name" value="PALP"/>
    <property type="match status" value="1"/>
</dbReference>
<organism evidence="12 13">
    <name type="scientific">Lachancea nothofagi CBS 11611</name>
    <dbReference type="NCBI Taxonomy" id="1266666"/>
    <lineage>
        <taxon>Eukaryota</taxon>
        <taxon>Fungi</taxon>
        <taxon>Dikarya</taxon>
        <taxon>Ascomycota</taxon>
        <taxon>Saccharomycotina</taxon>
        <taxon>Saccharomycetes</taxon>
        <taxon>Saccharomycetales</taxon>
        <taxon>Saccharomycetaceae</taxon>
        <taxon>Lachancea</taxon>
    </lineage>
</organism>
<dbReference type="GO" id="GO:0030170">
    <property type="term" value="F:pyridoxal phosphate binding"/>
    <property type="evidence" value="ECO:0007669"/>
    <property type="project" value="InterPro"/>
</dbReference>
<dbReference type="CDD" id="cd06448">
    <property type="entry name" value="L-Ser-dehyd"/>
    <property type="match status" value="1"/>
</dbReference>
<evidence type="ECO:0000256" key="2">
    <source>
        <dbReference type="ARBA" id="ARBA00004496"/>
    </source>
</evidence>
<dbReference type="Proteomes" id="UP000189911">
    <property type="component" value="Chromosome G"/>
</dbReference>
<keyword evidence="7" id="KW-0963">Cytoplasm</keyword>
<dbReference type="GO" id="GO:0009097">
    <property type="term" value="P:isoleucine biosynthetic process"/>
    <property type="evidence" value="ECO:0007669"/>
    <property type="project" value="TreeGrafter"/>
</dbReference>
<reference evidence="13" key="1">
    <citation type="submission" date="2016-03" db="EMBL/GenBank/DDBJ databases">
        <authorList>
            <person name="Devillers Hugo."/>
        </authorList>
    </citation>
    <scope>NUCLEOTIDE SEQUENCE [LARGE SCALE GENOMIC DNA]</scope>
</reference>
<keyword evidence="8" id="KW-0663">Pyridoxal phosphate</keyword>
<evidence type="ECO:0000259" key="11">
    <source>
        <dbReference type="Pfam" id="PF00291"/>
    </source>
</evidence>
<evidence type="ECO:0000256" key="1">
    <source>
        <dbReference type="ARBA" id="ARBA00001933"/>
    </source>
</evidence>
<keyword evidence="9" id="KW-0456">Lyase</keyword>
<evidence type="ECO:0000256" key="5">
    <source>
        <dbReference type="ARBA" id="ARBA00012093"/>
    </source>
</evidence>
<comment type="pathway">
    <text evidence="3">Carbohydrate biosynthesis; gluconeogenesis.</text>
</comment>
<dbReference type="InterPro" id="IPR050147">
    <property type="entry name" value="Ser/Thr_Dehydratase"/>
</dbReference>
<dbReference type="InterPro" id="IPR001926">
    <property type="entry name" value="TrpB-like_PALP"/>
</dbReference>
<dbReference type="SUPFAM" id="SSF53686">
    <property type="entry name" value="Tryptophan synthase beta subunit-like PLP-dependent enzymes"/>
    <property type="match status" value="1"/>
</dbReference>
<dbReference type="PANTHER" id="PTHR48078">
    <property type="entry name" value="THREONINE DEHYDRATASE, MITOCHONDRIAL-RELATED"/>
    <property type="match status" value="1"/>
</dbReference>
<dbReference type="InterPro" id="IPR000634">
    <property type="entry name" value="Ser/Thr_deHydtase_PyrdxlP-BS"/>
</dbReference>
<comment type="catalytic activity">
    <reaction evidence="10">
        <text>L-serine = pyruvate + NH4(+)</text>
        <dbReference type="Rhea" id="RHEA:19169"/>
        <dbReference type="ChEBI" id="CHEBI:15361"/>
        <dbReference type="ChEBI" id="CHEBI:28938"/>
        <dbReference type="ChEBI" id="CHEBI:33384"/>
        <dbReference type="EC" id="4.3.1.17"/>
    </reaction>
</comment>
<evidence type="ECO:0000313" key="13">
    <source>
        <dbReference type="Proteomes" id="UP000189911"/>
    </source>
</evidence>
<dbReference type="GO" id="GO:0003941">
    <property type="term" value="F:L-serine ammonia-lyase activity"/>
    <property type="evidence" value="ECO:0007669"/>
    <property type="project" value="UniProtKB-EC"/>
</dbReference>
<dbReference type="GO" id="GO:0006567">
    <property type="term" value="P:L-threonine catabolic process"/>
    <property type="evidence" value="ECO:0007669"/>
    <property type="project" value="TreeGrafter"/>
</dbReference>
<dbReference type="OrthoDB" id="7773036at2759"/>
<evidence type="ECO:0000313" key="12">
    <source>
        <dbReference type="EMBL" id="SCV02793.1"/>
    </source>
</evidence>
<dbReference type="EMBL" id="LT598453">
    <property type="protein sequence ID" value="SCV02793.1"/>
    <property type="molecule type" value="Genomic_DNA"/>
</dbReference>
<comment type="cofactor">
    <cofactor evidence="1">
        <name>pyridoxal 5'-phosphate</name>
        <dbReference type="ChEBI" id="CHEBI:597326"/>
    </cofactor>
</comment>
<evidence type="ECO:0000256" key="3">
    <source>
        <dbReference type="ARBA" id="ARBA00004742"/>
    </source>
</evidence>
<keyword evidence="13" id="KW-1185">Reference proteome</keyword>
<protein>
    <recommendedName>
        <fullName evidence="5">L-serine ammonia-lyase</fullName>
        <ecNumber evidence="5">4.3.1.17</ecNumber>
    </recommendedName>
</protein>
<dbReference type="GO" id="GO:0006565">
    <property type="term" value="P:L-serine catabolic process"/>
    <property type="evidence" value="ECO:0007669"/>
    <property type="project" value="TreeGrafter"/>
</dbReference>
<evidence type="ECO:0000256" key="7">
    <source>
        <dbReference type="ARBA" id="ARBA00022490"/>
    </source>
</evidence>
<dbReference type="AlphaFoldDB" id="A0A1G4KE39"/>
<sequence>MSSAFIKTPLLEQAFACARNLSGETSPRFFLKYEFLQPSGSFKSRGIGNLISKKAETIKLGGTKTPHVFASSGGNAGLAAATTCKKLSIPCSVVVPQTTNSRMVERIKNLGADVLIHGRHWKDADTHLRERVMKNLDISRFQAIYAHPFDHELIWEGHSTIVDEILDTLKQQHVSIDKVKGLVCSIGGGGLYNGIMEGLKKHSLEWSIPVIGVETVGCQVLNHSLSKGKQLEFDNVYSIATSIGTNSISKKTFENAVQFGLRSVVLTDAEVIETCLKFADDTNIIPEPACGAALHLAYNPQILHRALKKQLSSEDVIIVIGCGGSASSYSDLLLHSNASRVVKSIS</sequence>
<keyword evidence="6" id="KW-0312">Gluconeogenesis</keyword>
<evidence type="ECO:0000256" key="10">
    <source>
        <dbReference type="ARBA" id="ARBA00049406"/>
    </source>
</evidence>
<comment type="subcellular location">
    <subcellularLocation>
        <location evidence="2">Cytoplasm</location>
    </subcellularLocation>
</comment>
<dbReference type="GO" id="GO:0005737">
    <property type="term" value="C:cytoplasm"/>
    <property type="evidence" value="ECO:0007669"/>
    <property type="project" value="UniProtKB-SubCell"/>
</dbReference>
<dbReference type="InterPro" id="IPR036052">
    <property type="entry name" value="TrpB-like_PALP_sf"/>
</dbReference>
<dbReference type="GO" id="GO:0004794">
    <property type="term" value="F:threonine deaminase activity"/>
    <property type="evidence" value="ECO:0007669"/>
    <property type="project" value="TreeGrafter"/>
</dbReference>
<feature type="domain" description="Tryptophan synthase beta chain-like PALP" evidence="11">
    <location>
        <begin position="18"/>
        <end position="323"/>
    </location>
</feature>
<dbReference type="FunFam" id="3.40.50.1100:FF:000040">
    <property type="entry name" value="L-serine dehydratase, putative"/>
    <property type="match status" value="1"/>
</dbReference>
<accession>A0A1G4KE39</accession>
<gene>
    <name evidence="12" type="ORF">LANO_0G00276G</name>
</gene>